<keyword evidence="4" id="KW-0804">Transcription</keyword>
<dbReference type="InterPro" id="IPR039538">
    <property type="entry name" value="BetI_C"/>
</dbReference>
<dbReference type="PROSITE" id="PS50977">
    <property type="entry name" value="HTH_TETR_2"/>
    <property type="match status" value="1"/>
</dbReference>
<dbReference type="RefSeq" id="WP_232652664.1">
    <property type="nucleotide sequence ID" value="NZ_JAJSBI010000021.1"/>
</dbReference>
<dbReference type="PANTHER" id="PTHR47506">
    <property type="entry name" value="TRANSCRIPTIONAL REGULATORY PROTEIN"/>
    <property type="match status" value="1"/>
</dbReference>
<dbReference type="InterPro" id="IPR023772">
    <property type="entry name" value="DNA-bd_HTH_TetR-type_CS"/>
</dbReference>
<dbReference type="InterPro" id="IPR001647">
    <property type="entry name" value="HTH_TetR"/>
</dbReference>
<name>A0A9Q3VWX4_9ACTN</name>
<evidence type="ECO:0000259" key="6">
    <source>
        <dbReference type="PROSITE" id="PS50977"/>
    </source>
</evidence>
<keyword evidence="2" id="KW-0805">Transcription regulation</keyword>
<dbReference type="Pfam" id="PF13977">
    <property type="entry name" value="TetR_C_6"/>
    <property type="match status" value="1"/>
</dbReference>
<sequence length="214" mass="23619">MPRQRRTGSYAVGRARQDAILDTATERFAQAGYHRTSMGRIAADVGLSEPGLRHHFPTKKHLLVAVAGRRFDLLATWAREAPRPDDGTRPFRVMLSITERMVTQPGLIELFVLMSAEAAGPASPAHDLYATHYDRVVRTIAEEFRSTAEQGFLRADIDYEAVARRYIAMSDGLQLQWVLSGGALDLVGLMRGYLEQLALTLQASPAPLDLTSAV</sequence>
<proteinExistence type="predicted"/>
<gene>
    <name evidence="7" type="ORF">LJ657_33560</name>
</gene>
<dbReference type="GO" id="GO:0003677">
    <property type="term" value="F:DNA binding"/>
    <property type="evidence" value="ECO:0007669"/>
    <property type="project" value="UniProtKB-UniRule"/>
</dbReference>
<protein>
    <submittedName>
        <fullName evidence="7">TetR/AcrR family transcriptional regulator</fullName>
    </submittedName>
</protein>
<evidence type="ECO:0000313" key="8">
    <source>
        <dbReference type="Proteomes" id="UP001108029"/>
    </source>
</evidence>
<dbReference type="Gene3D" id="1.10.357.10">
    <property type="entry name" value="Tetracycline Repressor, domain 2"/>
    <property type="match status" value="1"/>
</dbReference>
<feature type="DNA-binding region" description="H-T-H motif" evidence="5">
    <location>
        <begin position="37"/>
        <end position="56"/>
    </location>
</feature>
<evidence type="ECO:0000256" key="2">
    <source>
        <dbReference type="ARBA" id="ARBA00023015"/>
    </source>
</evidence>
<dbReference type="InterPro" id="IPR036271">
    <property type="entry name" value="Tet_transcr_reg_TetR-rel_C_sf"/>
</dbReference>
<accession>A0A9Q3VWX4</accession>
<dbReference type="AlphaFoldDB" id="A0A9Q3VWX4"/>
<reference evidence="7" key="1">
    <citation type="submission" date="2021-12" db="EMBL/GenBank/DDBJ databases">
        <authorList>
            <person name="Lee J.-H."/>
            <person name="Kim S.-B."/>
        </authorList>
    </citation>
    <scope>NUCLEOTIDE SEQUENCE</scope>
    <source>
        <strain evidence="7">NR30</strain>
    </source>
</reference>
<evidence type="ECO:0000313" key="7">
    <source>
        <dbReference type="EMBL" id="MCD9878455.1"/>
    </source>
</evidence>
<dbReference type="SUPFAM" id="SSF46689">
    <property type="entry name" value="Homeodomain-like"/>
    <property type="match status" value="1"/>
</dbReference>
<dbReference type="SUPFAM" id="SSF48498">
    <property type="entry name" value="Tetracyclin repressor-like, C-terminal domain"/>
    <property type="match status" value="1"/>
</dbReference>
<dbReference type="PANTHER" id="PTHR47506:SF6">
    <property type="entry name" value="HTH-TYPE TRANSCRIPTIONAL REPRESSOR NEMR"/>
    <property type="match status" value="1"/>
</dbReference>
<feature type="domain" description="HTH tetR-type" evidence="6">
    <location>
        <begin position="14"/>
        <end position="74"/>
    </location>
</feature>
<evidence type="ECO:0000256" key="3">
    <source>
        <dbReference type="ARBA" id="ARBA00023125"/>
    </source>
</evidence>
<dbReference type="PROSITE" id="PS01081">
    <property type="entry name" value="HTH_TETR_1"/>
    <property type="match status" value="1"/>
</dbReference>
<evidence type="ECO:0000256" key="1">
    <source>
        <dbReference type="ARBA" id="ARBA00022491"/>
    </source>
</evidence>
<dbReference type="EMBL" id="JAJSBI010000021">
    <property type="protein sequence ID" value="MCD9878455.1"/>
    <property type="molecule type" value="Genomic_DNA"/>
</dbReference>
<dbReference type="Proteomes" id="UP001108029">
    <property type="component" value="Unassembled WGS sequence"/>
</dbReference>
<keyword evidence="1" id="KW-0678">Repressor</keyword>
<dbReference type="InterPro" id="IPR009057">
    <property type="entry name" value="Homeodomain-like_sf"/>
</dbReference>
<evidence type="ECO:0000256" key="4">
    <source>
        <dbReference type="ARBA" id="ARBA00023163"/>
    </source>
</evidence>
<comment type="caution">
    <text evidence="7">The sequence shown here is derived from an EMBL/GenBank/DDBJ whole genome shotgun (WGS) entry which is preliminary data.</text>
</comment>
<organism evidence="7 8">
    <name type="scientific">Streptomyces guryensis</name>
    <dbReference type="NCBI Taxonomy" id="2886947"/>
    <lineage>
        <taxon>Bacteria</taxon>
        <taxon>Bacillati</taxon>
        <taxon>Actinomycetota</taxon>
        <taxon>Actinomycetes</taxon>
        <taxon>Kitasatosporales</taxon>
        <taxon>Streptomycetaceae</taxon>
        <taxon>Streptomyces</taxon>
    </lineage>
</organism>
<keyword evidence="8" id="KW-1185">Reference proteome</keyword>
<dbReference type="Pfam" id="PF00440">
    <property type="entry name" value="TetR_N"/>
    <property type="match status" value="1"/>
</dbReference>
<evidence type="ECO:0000256" key="5">
    <source>
        <dbReference type="PROSITE-ProRule" id="PRU00335"/>
    </source>
</evidence>
<keyword evidence="3 5" id="KW-0238">DNA-binding</keyword>
<dbReference type="PRINTS" id="PR00455">
    <property type="entry name" value="HTHTETR"/>
</dbReference>